<dbReference type="RefSeq" id="WP_014933833.1">
    <property type="nucleotide sequence ID" value="NC_018604.1"/>
</dbReference>
<dbReference type="PATRIC" id="fig|1161918.5.peg.1772"/>
<dbReference type="AlphaFoldDB" id="K0JL12"/>
<organism evidence="1 2">
    <name type="scientific">Brachyspira pilosicoli WesB</name>
    <dbReference type="NCBI Taxonomy" id="1161918"/>
    <lineage>
        <taxon>Bacteria</taxon>
        <taxon>Pseudomonadati</taxon>
        <taxon>Spirochaetota</taxon>
        <taxon>Spirochaetia</taxon>
        <taxon>Brachyspirales</taxon>
        <taxon>Brachyspiraceae</taxon>
        <taxon>Brachyspira</taxon>
    </lineage>
</organism>
<proteinExistence type="predicted"/>
<dbReference type="Proteomes" id="UP000003759">
    <property type="component" value="Chromosome"/>
</dbReference>
<reference evidence="1 2" key="1">
    <citation type="journal article" date="2012" name="BMC Genomics">
        <title>Comparative genomics of Brachyspira pilosicoli strains: genome rearrangements, reductions and correlation of genetic compliment with phenotypic diversity.</title>
        <authorList>
            <person name="Mappley L.J."/>
            <person name="Black M.L."/>
            <person name="Abuoun M."/>
            <person name="Darby A.C."/>
            <person name="Woodward M.J."/>
            <person name="Parkhill J."/>
            <person name="Turner A.K."/>
            <person name="Bellgard M.I."/>
            <person name="La T."/>
            <person name="Phillips N.D."/>
            <person name="La Ragione R.M."/>
            <person name="Hampson D.J."/>
        </authorList>
    </citation>
    <scope>NUCLEOTIDE SEQUENCE [LARGE SCALE GENOMIC DNA]</scope>
    <source>
        <strain evidence="1">WesB</strain>
    </source>
</reference>
<accession>K0JL12</accession>
<gene>
    <name evidence="1" type="ORF">WESB_2257</name>
</gene>
<sequence length="205" mass="24536">MIELYKKIEKLNKYYNQFFNFYIVVNSQFVYNEYIDDINVRYNINIPYNECILITNIEGDSKFNHLLSRNSADIILISKNIDGYKLDIIEMKSCITDSNINKLSYQLINGYLRIMTVLAPLHLNINKIDLYVSFYDDSSLTNNITSLPYNKQKLMKYIIDDWKQDKIYLKNTIPNDFFNNNKLDIMKLEYNDYRNNNYETIINII</sequence>
<dbReference type="KEGG" id="bpw:WESB_2257"/>
<dbReference type="HOGENOM" id="CLU_1583368_0_0_12"/>
<name>K0JL12_BRAPL</name>
<evidence type="ECO:0000313" key="2">
    <source>
        <dbReference type="Proteomes" id="UP000003759"/>
    </source>
</evidence>
<protein>
    <submittedName>
        <fullName evidence="1">Uncharacterized protein</fullName>
    </submittedName>
</protein>
<evidence type="ECO:0000313" key="1">
    <source>
        <dbReference type="EMBL" id="CCG57719.1"/>
    </source>
</evidence>
<dbReference type="EMBL" id="HE793032">
    <property type="protein sequence ID" value="CCG57719.1"/>
    <property type="molecule type" value="Genomic_DNA"/>
</dbReference>